<feature type="signal peptide" evidence="6">
    <location>
        <begin position="1"/>
        <end position="23"/>
    </location>
</feature>
<evidence type="ECO:0000256" key="2">
    <source>
        <dbReference type="ARBA" id="ARBA00006671"/>
    </source>
</evidence>
<reference evidence="8 9" key="1">
    <citation type="submission" date="2018-10" db="EMBL/GenBank/DDBJ databases">
        <title>Genomic Encyclopedia of Type Strains, Phase IV (KMG-IV): sequencing the most valuable type-strain genomes for metagenomic binning, comparative biology and taxonomic classification.</title>
        <authorList>
            <person name="Goeker M."/>
        </authorList>
    </citation>
    <scope>NUCLEOTIDE SEQUENCE [LARGE SCALE GENOMIC DNA]</scope>
    <source>
        <strain evidence="8 9">DSM 5079</strain>
    </source>
</reference>
<feature type="domain" description="Fimbrial-type adhesion" evidence="7">
    <location>
        <begin position="229"/>
        <end position="378"/>
    </location>
</feature>
<dbReference type="Gene3D" id="2.60.40.1090">
    <property type="entry name" value="Fimbrial-type adhesion domain"/>
    <property type="match status" value="1"/>
</dbReference>
<evidence type="ECO:0000313" key="8">
    <source>
        <dbReference type="EMBL" id="RKR64102.1"/>
    </source>
</evidence>
<dbReference type="RefSeq" id="WP_120816117.1">
    <property type="nucleotide sequence ID" value="NZ_RBIZ01000003.1"/>
</dbReference>
<dbReference type="PROSITE" id="PS51257">
    <property type="entry name" value="PROKAR_LIPOPROTEIN"/>
    <property type="match status" value="1"/>
</dbReference>
<dbReference type="InterPro" id="IPR000259">
    <property type="entry name" value="Adhesion_dom_fimbrial"/>
</dbReference>
<gene>
    <name evidence="8" type="ORF">C7387_0784</name>
</gene>
<sequence>MISNIYRPLSGVLLLLVAGATQASALSGCFSGPADYTVNYAADWTASDDVAGKTYGDNNHLLGSGSFAEANCNCPSDMTTGSTVYETTWAGSPLATGVAGYGQLTDSLDIDITGYSDSVKAPDGNYLLSLSINDYPTALSSMSSVQEVSLNVDEGTASVCSKETHPGSSQATKRQFKWNVIRATFYIKKPLLGVETIPPTIVAQNYSCLSVESSSCTTADATLVSNIWLTGTITVPLSCTINAGSTIEVELGNIVSSQFIAQGQPPAGYTLKDVDITWHCDNPAIGNSDKIKMTLTADQGVADSGSGYIAKMLNRDDVGVRMYDANSSNISLDGQVSLPIDVDDQGNGALHLQAAPVATTEKRPEPGKFEGNVTLKMDLR</sequence>
<accession>A0ABX9S0T1</accession>
<dbReference type="InterPro" id="IPR036937">
    <property type="entry name" value="Adhesion_dom_fimbrial_sf"/>
</dbReference>
<evidence type="ECO:0000256" key="5">
    <source>
        <dbReference type="SAM" id="MobiDB-lite"/>
    </source>
</evidence>
<dbReference type="GeneID" id="66902852"/>
<evidence type="ECO:0000256" key="1">
    <source>
        <dbReference type="ARBA" id="ARBA00004561"/>
    </source>
</evidence>
<dbReference type="EMBL" id="RBIZ01000003">
    <property type="protein sequence ID" value="RKR64102.1"/>
    <property type="molecule type" value="Genomic_DNA"/>
</dbReference>
<feature type="region of interest" description="Disordered" evidence="5">
    <location>
        <begin position="359"/>
        <end position="380"/>
    </location>
</feature>
<name>A0ABX9S0T1_9ENTR</name>
<dbReference type="InterPro" id="IPR008966">
    <property type="entry name" value="Adhesion_dom_sf"/>
</dbReference>
<keyword evidence="9" id="KW-1185">Reference proteome</keyword>
<evidence type="ECO:0000259" key="7">
    <source>
        <dbReference type="Pfam" id="PF00419"/>
    </source>
</evidence>
<protein>
    <submittedName>
        <fullName evidence="8">Type 1 fimbria pilin</fullName>
    </submittedName>
</protein>
<dbReference type="PANTHER" id="PTHR33420">
    <property type="entry name" value="FIMBRIAL SUBUNIT ELFA-RELATED"/>
    <property type="match status" value="1"/>
</dbReference>
<evidence type="ECO:0000256" key="4">
    <source>
        <dbReference type="ARBA" id="ARBA00023263"/>
    </source>
</evidence>
<evidence type="ECO:0000256" key="3">
    <source>
        <dbReference type="ARBA" id="ARBA00022729"/>
    </source>
</evidence>
<keyword evidence="4" id="KW-0281">Fimbrium</keyword>
<evidence type="ECO:0000313" key="9">
    <source>
        <dbReference type="Proteomes" id="UP000267341"/>
    </source>
</evidence>
<dbReference type="SUPFAM" id="SSF49401">
    <property type="entry name" value="Bacterial adhesins"/>
    <property type="match status" value="1"/>
</dbReference>
<comment type="similarity">
    <text evidence="2">Belongs to the fimbrial protein family.</text>
</comment>
<organism evidence="8 9">
    <name type="scientific">Yokenella regensburgei</name>
    <dbReference type="NCBI Taxonomy" id="158877"/>
    <lineage>
        <taxon>Bacteria</taxon>
        <taxon>Pseudomonadati</taxon>
        <taxon>Pseudomonadota</taxon>
        <taxon>Gammaproteobacteria</taxon>
        <taxon>Enterobacterales</taxon>
        <taxon>Enterobacteriaceae</taxon>
        <taxon>Yokenella</taxon>
    </lineage>
</organism>
<dbReference type="PANTHER" id="PTHR33420:SF31">
    <property type="entry name" value="TYPE 1 FIMBRIN D-MANNOSE SPECIFIC ADHESIN"/>
    <property type="match status" value="1"/>
</dbReference>
<evidence type="ECO:0000256" key="6">
    <source>
        <dbReference type="SAM" id="SignalP"/>
    </source>
</evidence>
<comment type="subcellular location">
    <subcellularLocation>
        <location evidence="1">Fimbrium</location>
    </subcellularLocation>
</comment>
<dbReference type="Pfam" id="PF00419">
    <property type="entry name" value="Fimbrial"/>
    <property type="match status" value="1"/>
</dbReference>
<proteinExistence type="inferred from homology"/>
<dbReference type="InterPro" id="IPR050263">
    <property type="entry name" value="Bact_Fimbrial_Adh_Pro"/>
</dbReference>
<keyword evidence="3 6" id="KW-0732">Signal</keyword>
<feature type="chain" id="PRO_5047310572" evidence="6">
    <location>
        <begin position="24"/>
        <end position="380"/>
    </location>
</feature>
<comment type="caution">
    <text evidence="8">The sequence shown here is derived from an EMBL/GenBank/DDBJ whole genome shotgun (WGS) entry which is preliminary data.</text>
</comment>
<dbReference type="Proteomes" id="UP000267341">
    <property type="component" value="Unassembled WGS sequence"/>
</dbReference>